<accession>A0A9Q4C3Y4</accession>
<dbReference type="InterPro" id="IPR007115">
    <property type="entry name" value="6-PTP_synth/QueD"/>
</dbReference>
<comment type="cofactor">
    <cofactor evidence="1">
        <name>Zn(2+)</name>
        <dbReference type="ChEBI" id="CHEBI:29105"/>
    </cofactor>
</comment>
<evidence type="ECO:0000256" key="4">
    <source>
        <dbReference type="ARBA" id="ARBA00023239"/>
    </source>
</evidence>
<dbReference type="RefSeq" id="WP_266087659.1">
    <property type="nucleotide sequence ID" value="NZ_RKLV01000008.1"/>
</dbReference>
<reference evidence="5" key="1">
    <citation type="submission" date="2022-09" db="EMBL/GenBank/DDBJ databases">
        <title>Haloadaptaus new haloarchaeum isolated from saline soil.</title>
        <authorList>
            <person name="Duran-Viseras A."/>
            <person name="Sanchez-Porro C."/>
            <person name="Ventosa A."/>
        </authorList>
    </citation>
    <scope>NUCLEOTIDE SEQUENCE</scope>
    <source>
        <strain evidence="5">F3-133</strain>
    </source>
</reference>
<keyword evidence="6" id="KW-1185">Reference proteome</keyword>
<dbReference type="AlphaFoldDB" id="A0A9Q4C3Y4"/>
<dbReference type="SUPFAM" id="SSF55620">
    <property type="entry name" value="Tetrahydrobiopterin biosynthesis enzymes-like"/>
    <property type="match status" value="1"/>
</dbReference>
<dbReference type="InterPro" id="IPR038418">
    <property type="entry name" value="6-PTP_synth/QueD_sf"/>
</dbReference>
<protein>
    <submittedName>
        <fullName evidence="5">6-carboxytetrahydropterin synthase</fullName>
    </submittedName>
</protein>
<dbReference type="Gene3D" id="3.30.479.10">
    <property type="entry name" value="6-pyruvoyl tetrahydropterin synthase/QueD"/>
    <property type="match status" value="1"/>
</dbReference>
<dbReference type="GO" id="GO:0046872">
    <property type="term" value="F:metal ion binding"/>
    <property type="evidence" value="ECO:0007669"/>
    <property type="project" value="UniProtKB-KW"/>
</dbReference>
<evidence type="ECO:0000256" key="3">
    <source>
        <dbReference type="ARBA" id="ARBA00022833"/>
    </source>
</evidence>
<evidence type="ECO:0000313" key="6">
    <source>
        <dbReference type="Proteomes" id="UP001149411"/>
    </source>
</evidence>
<dbReference type="PANTHER" id="PTHR12589">
    <property type="entry name" value="PYRUVOYL TETRAHYDROBIOPTERIN SYNTHASE"/>
    <property type="match status" value="1"/>
</dbReference>
<dbReference type="Proteomes" id="UP001149411">
    <property type="component" value="Unassembled WGS sequence"/>
</dbReference>
<name>A0A9Q4C3Y4_9EURY</name>
<evidence type="ECO:0000256" key="2">
    <source>
        <dbReference type="ARBA" id="ARBA00022723"/>
    </source>
</evidence>
<evidence type="ECO:0000313" key="5">
    <source>
        <dbReference type="EMBL" id="MCX2819420.1"/>
    </source>
</evidence>
<sequence>MAYSVSVERSFVAQHYLTVPDCGDENELHSHTYTAETVARGGSLDEHSYLIDVVELEDTVEKVTDTYTDTTLNEAPGFEGNPSAEQFARIFALRVSEGVDTSEVETITVRMQEDDRATVSYEHQV</sequence>
<keyword evidence="2" id="KW-0479">Metal-binding</keyword>
<gene>
    <name evidence="5" type="ORF">EGH25_08660</name>
</gene>
<keyword evidence="3" id="KW-0862">Zinc</keyword>
<organism evidence="5 6">
    <name type="scientific">Halorutilus salinus</name>
    <dbReference type="NCBI Taxonomy" id="2487751"/>
    <lineage>
        <taxon>Archaea</taxon>
        <taxon>Methanobacteriati</taxon>
        <taxon>Methanobacteriota</taxon>
        <taxon>Stenosarchaea group</taxon>
        <taxon>Halobacteria</taxon>
        <taxon>Halorutilales</taxon>
        <taxon>Halorutilaceae</taxon>
        <taxon>Halorutilus</taxon>
    </lineage>
</organism>
<dbReference type="EMBL" id="RKLV01000008">
    <property type="protein sequence ID" value="MCX2819420.1"/>
    <property type="molecule type" value="Genomic_DNA"/>
</dbReference>
<evidence type="ECO:0000256" key="1">
    <source>
        <dbReference type="ARBA" id="ARBA00001947"/>
    </source>
</evidence>
<keyword evidence="4" id="KW-0456">Lyase</keyword>
<comment type="caution">
    <text evidence="5">The sequence shown here is derived from an EMBL/GenBank/DDBJ whole genome shotgun (WGS) entry which is preliminary data.</text>
</comment>
<dbReference type="Pfam" id="PF01242">
    <property type="entry name" value="PTPS"/>
    <property type="match status" value="1"/>
</dbReference>
<proteinExistence type="predicted"/>
<dbReference type="GO" id="GO:0016829">
    <property type="term" value="F:lyase activity"/>
    <property type="evidence" value="ECO:0007669"/>
    <property type="project" value="UniProtKB-KW"/>
</dbReference>
<dbReference type="PANTHER" id="PTHR12589:SF7">
    <property type="entry name" value="6-PYRUVOYL TETRAHYDROBIOPTERIN SYNTHASE"/>
    <property type="match status" value="1"/>
</dbReference>